<name>A0A8I0T3S0_9GAMM</name>
<protein>
    <recommendedName>
        <fullName evidence="5">Beta-lactamase-related domain-containing protein</fullName>
    </recommendedName>
</protein>
<dbReference type="SUPFAM" id="SSF56601">
    <property type="entry name" value="beta-lactamase/transpeptidase-like"/>
    <property type="match status" value="1"/>
</dbReference>
<feature type="domain" description="Beta-lactamase-related" evidence="5">
    <location>
        <begin position="79"/>
        <end position="380"/>
    </location>
</feature>
<comment type="subcellular location">
    <subcellularLocation>
        <location evidence="1">Membrane</location>
    </subcellularLocation>
</comment>
<dbReference type="PANTHER" id="PTHR46825:SF11">
    <property type="entry name" value="PENICILLIN-BINDING PROTEIN 4"/>
    <property type="match status" value="1"/>
</dbReference>
<proteinExistence type="predicted"/>
<organism evidence="6 7">
    <name type="scientific">Pseudoalteromonas peptidolytica F12-50-A1</name>
    <dbReference type="NCBI Taxonomy" id="1315280"/>
    <lineage>
        <taxon>Bacteria</taxon>
        <taxon>Pseudomonadati</taxon>
        <taxon>Pseudomonadota</taxon>
        <taxon>Gammaproteobacteria</taxon>
        <taxon>Alteromonadales</taxon>
        <taxon>Pseudoalteromonadaceae</taxon>
        <taxon>Pseudoalteromonas</taxon>
    </lineage>
</organism>
<dbReference type="AlphaFoldDB" id="A0A8I0T3S0"/>
<evidence type="ECO:0000313" key="6">
    <source>
        <dbReference type="EMBL" id="MBE0345378.1"/>
    </source>
</evidence>
<feature type="signal peptide" evidence="4">
    <location>
        <begin position="1"/>
        <end position="24"/>
    </location>
</feature>
<sequence>MFSHQSRRVPAWFCAILCVLLFSACNNNDKSIITLKTPTEPSVGFTSPYGVAGDDQLFHQLELIRAEFSMPALGGFIISGDELIELDVTGVRSSTGQVPVSAFDRWSIGSFSKSMTATLAARLVEQGVIEFDSQVADIFPELIGKINPELESVTLNSLLSMTSGLQRDLASMYSGKWHRDNRDMTSQRYDWTIELLNAQRSVPQGTYLYSNAGYVVAGHMLERVTGQAWESLIAQELFEPLGMADVGFGSASDDDPDGQPSGHQMREGKWHPITPTDRVDLPKVIGPAGLINTTLHDLSIYLGAYLAGARGNDNLISASSYARLLTSVTPEYGLGWILTPNDSRFHHNGFTGTFYLDNLVLPERNVAILAVTNGDTVNAKLAVEKVIDILLKRLDAKQHYSGK</sequence>
<evidence type="ECO:0000256" key="4">
    <source>
        <dbReference type="SAM" id="SignalP"/>
    </source>
</evidence>
<evidence type="ECO:0000256" key="2">
    <source>
        <dbReference type="ARBA" id="ARBA00023136"/>
    </source>
</evidence>
<evidence type="ECO:0000259" key="5">
    <source>
        <dbReference type="Pfam" id="PF00144"/>
    </source>
</evidence>
<reference evidence="6 7" key="1">
    <citation type="submission" date="2015-06" db="EMBL/GenBank/DDBJ databases">
        <title>Genome sequence of Pseudoalteromonas peptidolytica.</title>
        <authorList>
            <person name="Xie B.-B."/>
            <person name="Rong J.-C."/>
            <person name="Qin Q.-L."/>
            <person name="Zhang Y.-Z."/>
        </authorList>
    </citation>
    <scope>NUCLEOTIDE SEQUENCE [LARGE SCALE GENOMIC DNA]</scope>
    <source>
        <strain evidence="6 7">F12-50-A1</strain>
    </source>
</reference>
<dbReference type="GO" id="GO:0016020">
    <property type="term" value="C:membrane"/>
    <property type="evidence" value="ECO:0007669"/>
    <property type="project" value="UniProtKB-SubCell"/>
</dbReference>
<dbReference type="Proteomes" id="UP000660708">
    <property type="component" value="Unassembled WGS sequence"/>
</dbReference>
<feature type="region of interest" description="Disordered" evidence="3">
    <location>
        <begin position="248"/>
        <end position="272"/>
    </location>
</feature>
<evidence type="ECO:0000256" key="1">
    <source>
        <dbReference type="ARBA" id="ARBA00004370"/>
    </source>
</evidence>
<dbReference type="RefSeq" id="WP_147390981.1">
    <property type="nucleotide sequence ID" value="NZ_AQHF01000020.1"/>
</dbReference>
<evidence type="ECO:0000313" key="7">
    <source>
        <dbReference type="Proteomes" id="UP000660708"/>
    </source>
</evidence>
<comment type="caution">
    <text evidence="6">The sequence shown here is derived from an EMBL/GenBank/DDBJ whole genome shotgun (WGS) entry which is preliminary data.</text>
</comment>
<dbReference type="PANTHER" id="PTHR46825">
    <property type="entry name" value="D-ALANYL-D-ALANINE-CARBOXYPEPTIDASE/ENDOPEPTIDASE AMPH"/>
    <property type="match status" value="1"/>
</dbReference>
<accession>A0A8I0T3S0</accession>
<dbReference type="InterPro" id="IPR012338">
    <property type="entry name" value="Beta-lactam/transpept-like"/>
</dbReference>
<feature type="chain" id="PRO_5034802777" description="Beta-lactamase-related domain-containing protein" evidence="4">
    <location>
        <begin position="25"/>
        <end position="403"/>
    </location>
</feature>
<keyword evidence="4" id="KW-0732">Signal</keyword>
<dbReference type="InterPro" id="IPR001466">
    <property type="entry name" value="Beta-lactam-related"/>
</dbReference>
<dbReference type="PROSITE" id="PS51257">
    <property type="entry name" value="PROKAR_LIPOPROTEIN"/>
    <property type="match status" value="1"/>
</dbReference>
<dbReference type="EMBL" id="AQHF01000020">
    <property type="protein sequence ID" value="MBE0345378.1"/>
    <property type="molecule type" value="Genomic_DNA"/>
</dbReference>
<evidence type="ECO:0000256" key="3">
    <source>
        <dbReference type="SAM" id="MobiDB-lite"/>
    </source>
</evidence>
<keyword evidence="2" id="KW-0472">Membrane</keyword>
<keyword evidence="7" id="KW-1185">Reference proteome</keyword>
<gene>
    <name evidence="6" type="ORF">PPEP_a0242</name>
</gene>
<dbReference type="InterPro" id="IPR050491">
    <property type="entry name" value="AmpC-like"/>
</dbReference>
<dbReference type="Pfam" id="PF00144">
    <property type="entry name" value="Beta-lactamase"/>
    <property type="match status" value="1"/>
</dbReference>
<dbReference type="Gene3D" id="3.40.710.10">
    <property type="entry name" value="DD-peptidase/beta-lactamase superfamily"/>
    <property type="match status" value="1"/>
</dbReference>